<feature type="transmembrane region" description="Helical" evidence="1">
    <location>
        <begin position="84"/>
        <end position="103"/>
    </location>
</feature>
<feature type="transmembrane region" description="Helical" evidence="1">
    <location>
        <begin position="54"/>
        <end position="72"/>
    </location>
</feature>
<comment type="caution">
    <text evidence="2">The sequence shown here is derived from an EMBL/GenBank/DDBJ whole genome shotgun (WGS) entry which is preliminary data.</text>
</comment>
<dbReference type="AlphaFoldDB" id="A0A8J2K5J5"/>
<feature type="non-terminal residue" evidence="2">
    <location>
        <position position="1"/>
    </location>
</feature>
<evidence type="ECO:0000313" key="2">
    <source>
        <dbReference type="EMBL" id="CAG7729712.1"/>
    </source>
</evidence>
<keyword evidence="1" id="KW-0812">Transmembrane</keyword>
<feature type="transmembrane region" description="Helical" evidence="1">
    <location>
        <begin position="23"/>
        <end position="42"/>
    </location>
</feature>
<accession>A0A8J2K5J5</accession>
<feature type="transmembrane region" description="Helical" evidence="1">
    <location>
        <begin position="109"/>
        <end position="127"/>
    </location>
</feature>
<name>A0A8J2K5J5_9HEXA</name>
<keyword evidence="1" id="KW-0472">Membrane</keyword>
<dbReference type="Proteomes" id="UP000708208">
    <property type="component" value="Unassembled WGS sequence"/>
</dbReference>
<keyword evidence="3" id="KW-1185">Reference proteome</keyword>
<reference evidence="2" key="1">
    <citation type="submission" date="2021-06" db="EMBL/GenBank/DDBJ databases">
        <authorList>
            <person name="Hodson N. C."/>
            <person name="Mongue J. A."/>
            <person name="Jaron S. K."/>
        </authorList>
    </citation>
    <scope>NUCLEOTIDE SEQUENCE</scope>
</reference>
<sequence length="168" mass="19184">NPECHEVLDFSLKHVRMEFVRKVYSILMLLLVITCGIITTLICYDPLIEWIEDNFYFAAAADGALAVLGLSISCNKKVRRTFPLNFILLVILSIVQGSVLGFISCRYELRVILLVMGTITVACFALMHSFDTAWAYFEQLGSINIRNDLHPQNPEHRLWESQEDNSSR</sequence>
<dbReference type="OrthoDB" id="7933078at2759"/>
<organism evidence="2 3">
    <name type="scientific">Allacma fusca</name>
    <dbReference type="NCBI Taxonomy" id="39272"/>
    <lineage>
        <taxon>Eukaryota</taxon>
        <taxon>Metazoa</taxon>
        <taxon>Ecdysozoa</taxon>
        <taxon>Arthropoda</taxon>
        <taxon>Hexapoda</taxon>
        <taxon>Collembola</taxon>
        <taxon>Symphypleona</taxon>
        <taxon>Sminthuridae</taxon>
        <taxon>Allacma</taxon>
    </lineage>
</organism>
<evidence type="ECO:0000256" key="1">
    <source>
        <dbReference type="SAM" id="Phobius"/>
    </source>
</evidence>
<evidence type="ECO:0000313" key="3">
    <source>
        <dbReference type="Proteomes" id="UP000708208"/>
    </source>
</evidence>
<protein>
    <submittedName>
        <fullName evidence="2">Uncharacterized protein</fullName>
    </submittedName>
</protein>
<keyword evidence="1" id="KW-1133">Transmembrane helix</keyword>
<dbReference type="EMBL" id="CAJVCH010182862">
    <property type="protein sequence ID" value="CAG7729712.1"/>
    <property type="molecule type" value="Genomic_DNA"/>
</dbReference>
<gene>
    <name evidence="2" type="ORF">AFUS01_LOCUS18406</name>
</gene>
<proteinExistence type="predicted"/>